<sequence>MPTYTATDAQDRLPALLDASERGESVTITRHGRPVVELRPIPTAGDRRVNAESIDWLERQLADLPPPAEDSVAQLDAVRGGPPGAA</sequence>
<proteinExistence type="inferred from homology"/>
<comment type="caution">
    <text evidence="3">The sequence shown here is derived from an EMBL/GenBank/DDBJ whole genome shotgun (WGS) entry which is preliminary data.</text>
</comment>
<dbReference type="Pfam" id="PF02604">
    <property type="entry name" value="PhdYeFM_antitox"/>
    <property type="match status" value="1"/>
</dbReference>
<comment type="similarity">
    <text evidence="1 2">Belongs to the phD/YefM antitoxin family.</text>
</comment>
<reference evidence="3 4" key="1">
    <citation type="submission" date="2023-08" db="EMBL/GenBank/DDBJ databases">
        <title>The draft genome sequence of Paracraurococcus sp. LOR1-02.</title>
        <authorList>
            <person name="Kingkaew E."/>
            <person name="Tanasupawat S."/>
        </authorList>
    </citation>
    <scope>NUCLEOTIDE SEQUENCE [LARGE SCALE GENOMIC DNA]</scope>
    <source>
        <strain evidence="3 4">LOR1-02</strain>
    </source>
</reference>
<evidence type="ECO:0000313" key="4">
    <source>
        <dbReference type="Proteomes" id="UP001243009"/>
    </source>
</evidence>
<accession>A0ABT9DYX9</accession>
<evidence type="ECO:0000313" key="3">
    <source>
        <dbReference type="EMBL" id="MDO9709094.1"/>
    </source>
</evidence>
<dbReference type="Gene3D" id="3.40.1620.10">
    <property type="entry name" value="YefM-like domain"/>
    <property type="match status" value="1"/>
</dbReference>
<dbReference type="InterPro" id="IPR036165">
    <property type="entry name" value="YefM-like_sf"/>
</dbReference>
<dbReference type="EMBL" id="JAUTWS010000010">
    <property type="protein sequence ID" value="MDO9709094.1"/>
    <property type="molecule type" value="Genomic_DNA"/>
</dbReference>
<protein>
    <recommendedName>
        <fullName evidence="2">Antitoxin</fullName>
    </recommendedName>
</protein>
<dbReference type="NCBIfam" id="TIGR01552">
    <property type="entry name" value="phd_fam"/>
    <property type="match status" value="1"/>
</dbReference>
<name>A0ABT9DYX9_9PROT</name>
<gene>
    <name evidence="3" type="ORF">Q7A36_12130</name>
</gene>
<dbReference type="SUPFAM" id="SSF143120">
    <property type="entry name" value="YefM-like"/>
    <property type="match status" value="1"/>
</dbReference>
<dbReference type="Proteomes" id="UP001243009">
    <property type="component" value="Unassembled WGS sequence"/>
</dbReference>
<evidence type="ECO:0000256" key="1">
    <source>
        <dbReference type="ARBA" id="ARBA00009981"/>
    </source>
</evidence>
<dbReference type="InterPro" id="IPR006442">
    <property type="entry name" value="Antitoxin_Phd/YefM"/>
</dbReference>
<dbReference type="RefSeq" id="WP_305103962.1">
    <property type="nucleotide sequence ID" value="NZ_JAUTWS010000010.1"/>
</dbReference>
<comment type="function">
    <text evidence="2">Antitoxin component of a type II toxin-antitoxin (TA) system.</text>
</comment>
<evidence type="ECO:0000256" key="2">
    <source>
        <dbReference type="RuleBase" id="RU362080"/>
    </source>
</evidence>
<keyword evidence="4" id="KW-1185">Reference proteome</keyword>
<organism evidence="3 4">
    <name type="scientific">Paracraurococcus lichenis</name>
    <dbReference type="NCBI Taxonomy" id="3064888"/>
    <lineage>
        <taxon>Bacteria</taxon>
        <taxon>Pseudomonadati</taxon>
        <taxon>Pseudomonadota</taxon>
        <taxon>Alphaproteobacteria</taxon>
        <taxon>Acetobacterales</taxon>
        <taxon>Roseomonadaceae</taxon>
        <taxon>Paracraurococcus</taxon>
    </lineage>
</organism>